<protein>
    <submittedName>
        <fullName evidence="9">Iron chelate uptake ABC transporter family permease subunit</fullName>
    </submittedName>
</protein>
<dbReference type="RefSeq" id="WP_164650514.1">
    <property type="nucleotide sequence ID" value="NZ_CP047476.1"/>
</dbReference>
<evidence type="ECO:0000256" key="3">
    <source>
        <dbReference type="ARBA" id="ARBA00022448"/>
    </source>
</evidence>
<keyword evidence="6 8" id="KW-1133">Transmembrane helix</keyword>
<reference evidence="9 10" key="1">
    <citation type="submission" date="2020-01" db="EMBL/GenBank/DDBJ databases">
        <title>Whole genome and functional gene identification of agarase of Vibrio HN897.</title>
        <authorList>
            <person name="Liu Y."/>
            <person name="Zhao Z."/>
        </authorList>
    </citation>
    <scope>NUCLEOTIDE SEQUENCE [LARGE SCALE GENOMIC DNA]</scope>
    <source>
        <strain evidence="9 10">HN897</strain>
    </source>
</reference>
<dbReference type="Proteomes" id="UP000464262">
    <property type="component" value="Chromosome 2"/>
</dbReference>
<feature type="transmembrane region" description="Helical" evidence="8">
    <location>
        <begin position="136"/>
        <end position="158"/>
    </location>
</feature>
<feature type="transmembrane region" description="Helical" evidence="8">
    <location>
        <begin position="184"/>
        <end position="201"/>
    </location>
</feature>
<keyword evidence="10" id="KW-1185">Reference proteome</keyword>
<dbReference type="Pfam" id="PF01032">
    <property type="entry name" value="FecCD"/>
    <property type="match status" value="1"/>
</dbReference>
<accession>A0A7Z2YFZ4</accession>
<comment type="subcellular location">
    <subcellularLocation>
        <location evidence="1">Cell membrane</location>
        <topology evidence="1">Multi-pass membrane protein</topology>
    </subcellularLocation>
</comment>
<evidence type="ECO:0000256" key="2">
    <source>
        <dbReference type="ARBA" id="ARBA00007935"/>
    </source>
</evidence>
<feature type="transmembrane region" description="Helical" evidence="8">
    <location>
        <begin position="296"/>
        <end position="313"/>
    </location>
</feature>
<dbReference type="KEGG" id="vas:GT360_19000"/>
<dbReference type="AlphaFoldDB" id="A0A7Z2YFZ4"/>
<feature type="transmembrane region" description="Helical" evidence="8">
    <location>
        <begin position="271"/>
        <end position="289"/>
    </location>
</feature>
<dbReference type="InterPro" id="IPR000522">
    <property type="entry name" value="ABC_transptr_permease_BtuC"/>
</dbReference>
<dbReference type="PANTHER" id="PTHR30472:SF27">
    <property type="entry name" value="PETROBACTIN IMPORT SYSTEM PERMEASE PROTEIN YCLN"/>
    <property type="match status" value="1"/>
</dbReference>
<organism evidence="9 10">
    <name type="scientific">Vibrio astriarenae</name>
    <dbReference type="NCBI Taxonomy" id="1481923"/>
    <lineage>
        <taxon>Bacteria</taxon>
        <taxon>Pseudomonadati</taxon>
        <taxon>Pseudomonadota</taxon>
        <taxon>Gammaproteobacteria</taxon>
        <taxon>Vibrionales</taxon>
        <taxon>Vibrionaceae</taxon>
        <taxon>Vibrio</taxon>
    </lineage>
</organism>
<dbReference type="CDD" id="cd06550">
    <property type="entry name" value="TM_ABC_iron-siderophores_like"/>
    <property type="match status" value="1"/>
</dbReference>
<comment type="similarity">
    <text evidence="2">Belongs to the binding-protein-dependent transport system permease family. FecCD subfamily.</text>
</comment>
<evidence type="ECO:0000256" key="7">
    <source>
        <dbReference type="ARBA" id="ARBA00023136"/>
    </source>
</evidence>
<feature type="transmembrane region" description="Helical" evidence="8">
    <location>
        <begin position="222"/>
        <end position="251"/>
    </location>
</feature>
<sequence>MNLNKPLLAILTIIALSIASLFVGVANINLESLLAGDARAIEILVSSRIPRLFAIGLAGAGLSVAGLIMQQIVQNRFAAPSTTGTIDCAMLGYIVTLVFFAQVDNWLQLTIIMAFSVFGTLLFVRFIQRMQFKSAMLVPLIGIMYGNVVSSLTIFVAYKYDLVQTLNSWTVANFASVLKGNYELLYLAIPTSILAYMYASRFNAASIGESFAKNIGLNYRRIVMIGVMLVAVLSSSVVMIVGVIPFLGLIVPNIVSQFMGDNMRRNLPWTAYWGALLVLICDVIGRIIIFPYEVPISMIISVFGGVIFIALILKDKSNA</sequence>
<evidence type="ECO:0000313" key="10">
    <source>
        <dbReference type="Proteomes" id="UP000464262"/>
    </source>
</evidence>
<feature type="transmembrane region" description="Helical" evidence="8">
    <location>
        <begin position="49"/>
        <end position="69"/>
    </location>
</feature>
<dbReference type="PANTHER" id="PTHR30472">
    <property type="entry name" value="FERRIC ENTEROBACTIN TRANSPORT SYSTEM PERMEASE PROTEIN"/>
    <property type="match status" value="1"/>
</dbReference>
<evidence type="ECO:0000256" key="6">
    <source>
        <dbReference type="ARBA" id="ARBA00022989"/>
    </source>
</evidence>
<dbReference type="GO" id="GO:0033214">
    <property type="term" value="P:siderophore-iron import into cell"/>
    <property type="evidence" value="ECO:0007669"/>
    <property type="project" value="TreeGrafter"/>
</dbReference>
<feature type="transmembrane region" description="Helical" evidence="8">
    <location>
        <begin position="7"/>
        <end position="29"/>
    </location>
</feature>
<keyword evidence="5 8" id="KW-0812">Transmembrane</keyword>
<dbReference type="EMBL" id="CP047476">
    <property type="protein sequence ID" value="QIA65615.1"/>
    <property type="molecule type" value="Genomic_DNA"/>
</dbReference>
<dbReference type="GO" id="GO:0005886">
    <property type="term" value="C:plasma membrane"/>
    <property type="evidence" value="ECO:0007669"/>
    <property type="project" value="UniProtKB-SubCell"/>
</dbReference>
<proteinExistence type="inferred from homology"/>
<evidence type="ECO:0000256" key="5">
    <source>
        <dbReference type="ARBA" id="ARBA00022692"/>
    </source>
</evidence>
<keyword evidence="3" id="KW-0813">Transport</keyword>
<evidence type="ECO:0000256" key="8">
    <source>
        <dbReference type="SAM" id="Phobius"/>
    </source>
</evidence>
<evidence type="ECO:0000256" key="1">
    <source>
        <dbReference type="ARBA" id="ARBA00004651"/>
    </source>
</evidence>
<gene>
    <name evidence="9" type="ORF">GT360_19000</name>
</gene>
<feature type="transmembrane region" description="Helical" evidence="8">
    <location>
        <begin position="81"/>
        <end position="100"/>
    </location>
</feature>
<dbReference type="Gene3D" id="1.10.3470.10">
    <property type="entry name" value="ABC transporter involved in vitamin B12 uptake, BtuC"/>
    <property type="match status" value="1"/>
</dbReference>
<dbReference type="GO" id="GO:0022857">
    <property type="term" value="F:transmembrane transporter activity"/>
    <property type="evidence" value="ECO:0007669"/>
    <property type="project" value="InterPro"/>
</dbReference>
<name>A0A7Z2YFZ4_9VIBR</name>
<keyword evidence="7 8" id="KW-0472">Membrane</keyword>
<evidence type="ECO:0000313" key="9">
    <source>
        <dbReference type="EMBL" id="QIA65615.1"/>
    </source>
</evidence>
<keyword evidence="4" id="KW-1003">Cell membrane</keyword>
<dbReference type="InterPro" id="IPR037294">
    <property type="entry name" value="ABC_BtuC-like"/>
</dbReference>
<evidence type="ECO:0000256" key="4">
    <source>
        <dbReference type="ARBA" id="ARBA00022475"/>
    </source>
</evidence>
<feature type="transmembrane region" description="Helical" evidence="8">
    <location>
        <begin position="106"/>
        <end position="124"/>
    </location>
</feature>
<dbReference type="SUPFAM" id="SSF81345">
    <property type="entry name" value="ABC transporter involved in vitamin B12 uptake, BtuC"/>
    <property type="match status" value="1"/>
</dbReference>